<dbReference type="SUPFAM" id="SSF51735">
    <property type="entry name" value="NAD(P)-binding Rossmann-fold domains"/>
    <property type="match status" value="1"/>
</dbReference>
<organism evidence="5 6">
    <name type="scientific">Saitozyma podzolica</name>
    <dbReference type="NCBI Taxonomy" id="1890683"/>
    <lineage>
        <taxon>Eukaryota</taxon>
        <taxon>Fungi</taxon>
        <taxon>Dikarya</taxon>
        <taxon>Basidiomycota</taxon>
        <taxon>Agaricomycotina</taxon>
        <taxon>Tremellomycetes</taxon>
        <taxon>Tremellales</taxon>
        <taxon>Trimorphomycetaceae</taxon>
        <taxon>Saitozyma</taxon>
    </lineage>
</organism>
<dbReference type="OrthoDB" id="446809at2759"/>
<dbReference type="PANTHER" id="PTHR43708:SF5">
    <property type="entry name" value="CONSERVED EXPRESSED OXIDOREDUCTASE (EUROFUNG)-RELATED"/>
    <property type="match status" value="1"/>
</dbReference>
<dbReference type="AlphaFoldDB" id="A0A427YKI0"/>
<keyword evidence="6" id="KW-1185">Reference proteome</keyword>
<dbReference type="Pfam" id="PF02894">
    <property type="entry name" value="GFO_IDH_MocA_C"/>
    <property type="match status" value="1"/>
</dbReference>
<dbReference type="Pfam" id="PF01408">
    <property type="entry name" value="GFO_IDH_MocA"/>
    <property type="match status" value="1"/>
</dbReference>
<dbReference type="PANTHER" id="PTHR43708">
    <property type="entry name" value="CONSERVED EXPRESSED OXIDOREDUCTASE (EUROFUNG)"/>
    <property type="match status" value="1"/>
</dbReference>
<evidence type="ECO:0000256" key="2">
    <source>
        <dbReference type="ARBA" id="ARBA00023002"/>
    </source>
</evidence>
<protein>
    <recommendedName>
        <fullName evidence="7">Gfo/Idh/MocA-like oxidoreductase N-terminal domain-containing protein</fullName>
    </recommendedName>
</protein>
<keyword evidence="2" id="KW-0560">Oxidoreductase</keyword>
<dbReference type="GO" id="GO:0016491">
    <property type="term" value="F:oxidoreductase activity"/>
    <property type="evidence" value="ECO:0007669"/>
    <property type="project" value="UniProtKB-KW"/>
</dbReference>
<dbReference type="GO" id="GO:0000166">
    <property type="term" value="F:nucleotide binding"/>
    <property type="evidence" value="ECO:0007669"/>
    <property type="project" value="InterPro"/>
</dbReference>
<comment type="caution">
    <text evidence="5">The sequence shown here is derived from an EMBL/GenBank/DDBJ whole genome shotgun (WGS) entry which is preliminary data.</text>
</comment>
<feature type="domain" description="Gfo/Idh/MocA-like oxidoreductase C-terminal" evidence="4">
    <location>
        <begin position="127"/>
        <end position="366"/>
    </location>
</feature>
<gene>
    <name evidence="5" type="ORF">EHS25_008971</name>
</gene>
<sequence>MSSPSPIRVSILGTGSSLRTFHYPSVSQLPGKFVLHSVLERTDRGVARAVCGSEIKVVNSLNAVLSDSEVDLVVIATPDNTHFDFAKAALLAGKHDAIELDQLARARGRILSVYQNRRWDGDFLTVKKVISSGQLGALNEFTSCYDRYRPLPLDSEYRTSKYSETRGPSWKEDPSESHGAIYLLGSHLIDQAYMLFGPPKSLYCRVWDSRGNGVAECFDLQMTYAPRPGACGPFTCFLKSNNLSAVDPQLRFLVKGANGSFVKYGLDPQCDQIAAGIPMSAPGFGEEDKSHWGEMVEGKAGRLEGEIIRRTRVASERGSYLSIYENLFEAIKSGDRELLLVKPEETIQVLKLIEFALLSSEQGRAVTSVDLRLCA</sequence>
<dbReference type="Gene3D" id="3.30.360.10">
    <property type="entry name" value="Dihydrodipicolinate Reductase, domain 2"/>
    <property type="match status" value="1"/>
</dbReference>
<evidence type="ECO:0000313" key="6">
    <source>
        <dbReference type="Proteomes" id="UP000279259"/>
    </source>
</evidence>
<evidence type="ECO:0000259" key="4">
    <source>
        <dbReference type="Pfam" id="PF02894"/>
    </source>
</evidence>
<dbReference type="Gene3D" id="3.40.50.720">
    <property type="entry name" value="NAD(P)-binding Rossmann-like Domain"/>
    <property type="match status" value="1"/>
</dbReference>
<dbReference type="InterPro" id="IPR036291">
    <property type="entry name" value="NAD(P)-bd_dom_sf"/>
</dbReference>
<dbReference type="Proteomes" id="UP000279259">
    <property type="component" value="Unassembled WGS sequence"/>
</dbReference>
<dbReference type="STRING" id="1890683.A0A427YKI0"/>
<comment type="similarity">
    <text evidence="1">Belongs to the Gfo/Idh/MocA family.</text>
</comment>
<dbReference type="InterPro" id="IPR004104">
    <property type="entry name" value="Gfo/Idh/MocA-like_OxRdtase_C"/>
</dbReference>
<evidence type="ECO:0000259" key="3">
    <source>
        <dbReference type="Pfam" id="PF01408"/>
    </source>
</evidence>
<evidence type="ECO:0000256" key="1">
    <source>
        <dbReference type="ARBA" id="ARBA00010928"/>
    </source>
</evidence>
<dbReference type="InterPro" id="IPR000683">
    <property type="entry name" value="Gfo/Idh/MocA-like_OxRdtase_N"/>
</dbReference>
<evidence type="ECO:0008006" key="7">
    <source>
        <dbReference type="Google" id="ProtNLM"/>
    </source>
</evidence>
<evidence type="ECO:0000313" key="5">
    <source>
        <dbReference type="EMBL" id="RSH91602.1"/>
    </source>
</evidence>
<feature type="domain" description="Gfo/Idh/MocA-like oxidoreductase N-terminal" evidence="3">
    <location>
        <begin position="7"/>
        <end position="95"/>
    </location>
</feature>
<reference evidence="5 6" key="1">
    <citation type="submission" date="2018-11" db="EMBL/GenBank/DDBJ databases">
        <title>Genome sequence of Saitozyma podzolica DSM 27192.</title>
        <authorList>
            <person name="Aliyu H."/>
            <person name="Gorte O."/>
            <person name="Ochsenreither K."/>
        </authorList>
    </citation>
    <scope>NUCLEOTIDE SEQUENCE [LARGE SCALE GENOMIC DNA]</scope>
    <source>
        <strain evidence="5 6">DSM 27192</strain>
    </source>
</reference>
<accession>A0A427YKI0</accession>
<dbReference type="SUPFAM" id="SSF55347">
    <property type="entry name" value="Glyceraldehyde-3-phosphate dehydrogenase-like, C-terminal domain"/>
    <property type="match status" value="1"/>
</dbReference>
<dbReference type="InterPro" id="IPR051317">
    <property type="entry name" value="Gfo/Idh/MocA_oxidoreduct"/>
</dbReference>
<proteinExistence type="inferred from homology"/>
<dbReference type="EMBL" id="RSCD01000007">
    <property type="protein sequence ID" value="RSH91602.1"/>
    <property type="molecule type" value="Genomic_DNA"/>
</dbReference>
<name>A0A427YKI0_9TREE</name>